<dbReference type="GO" id="GO:0008817">
    <property type="term" value="F:corrinoid adenosyltransferase activity"/>
    <property type="evidence" value="ECO:0007669"/>
    <property type="project" value="UniProtKB-EC"/>
</dbReference>
<keyword evidence="3" id="KW-1185">Reference proteome</keyword>
<feature type="compositionally biased region" description="Acidic residues" evidence="1">
    <location>
        <begin position="21"/>
        <end position="36"/>
    </location>
</feature>
<sequence length="1281" mass="142975">MFKSIATWLHIPGFNKQSEPQESEPEESTSSDNDSDYDSRGETSSSEEKSPPQNIQGDEEQSANETTDEQHNDTSQQNDDKQEVHEQITENEVCTDEKSIHVESETIHEEQHAKTLLESDETTGTESPIVQSENDLPSAQPDGIPTLPLVEIVIPQEPIADDVQNPLEDQLELEEDPITSEIPHQEHTHSPPTASIFSPSKTPILKQTLEPRSPPTDVHKTSPVPPLALHPPSNTAHSSSPPPLSPSGKTTVSARSLSSSNRNSRSTQPTRISPAISHIVIRRPQTDRGSNNQLSKSFDIPSQPYSSATSHRHPPEPNRFDTTPPMTPPEYRMGHTLRDDYPPTHHSTRSPSLNSVRSVESALIEQSMAMTSDMFRTQTSLITKLIDTMAANNTRPEKSRKRRKHSKYSDSSSSSSDLSSSSSDDSSYTRRKKRRAKRKAEKKKAEKKKTEKEKEKEQAKDTPPSEPAKTTEPSPVVPTEVSPQQVQQSPPASSPTTPLVNAQPESAKLTLATETQQTDVVKSDTLSPTAFQRKGKKKVLFDEDEPIRPQPYQLITTLGMPSQPADPLPKPPTHPKTRLPPRPPVSSSQYSSATHTPFVLTLDSDSFKPKTAKKKKKAAKKTQPPLSPPTQRRMVTPKQTTPTRRPEEQVPPKQKQTPEKQSEDKPSPVKVVEGPPQPQRPSTPTRPSTPSRSSTPSRMMQAIKSFFGAPERSDIPSLEELRESTKSLKFHEPITFHVDTGESPEREPSRSRSPSTERNEDTNESQSISSSESELSESEEQEEADDNALPPPNKIRVLDGYFDAHELLTFSSNRALPNPHLFDERMVFPFNTDEYSEEYNFPLEHPFRSPFHTRKFIHQQKWDCIPRPQYKASCGISCVVACFNFLFSSIGPLGTEYAKLMTRLAQSTRPNYSTPKTPLPPITTEQAMTILGFRPPFSEIKFGKTTGNATLMRWFSKLCLYFGQKGRSNYLWKALGSKQTLGKGEEDALRETKNAIMSDRQMIIYHCHNHYICMVGFEDTPPTQPLAYTAILPDTPPFLSPLAVDASGQQHTNSAESIHTTVLLADTSRTSQTILSARWENIATDIQIPNSQVFSIRKYYLGMLEHSQPTIILSFIHLMEGGSLIKGYTQIYTGNGKGKSTCAFGLVSRALGAGLRVRIVQFLKGRDVSELNFFRDMQAKNYPVRMEQCGTVNFIMGKPSEDDVLRAHNMYKSILSDLKAQSENKLEDESVADVLPPKMELVLTGRGASDILIKAADLVTEMKEIKHYFTEGVQARVGIEM</sequence>
<feature type="compositionally biased region" description="Basic and acidic residues" evidence="1">
    <location>
        <begin position="448"/>
        <end position="460"/>
    </location>
</feature>
<feature type="compositionally biased region" description="Basic residues" evidence="1">
    <location>
        <begin position="610"/>
        <end position="620"/>
    </location>
</feature>
<dbReference type="Pfam" id="PF02572">
    <property type="entry name" value="CobA_CobO_BtuR"/>
    <property type="match status" value="1"/>
</dbReference>
<feature type="compositionally biased region" description="Basic and acidic residues" evidence="1">
    <location>
        <begin position="711"/>
        <end position="761"/>
    </location>
</feature>
<dbReference type="PANTHER" id="PTHR46638">
    <property type="entry name" value="CORRINOID ADENOSYLTRANSFERASE"/>
    <property type="match status" value="1"/>
</dbReference>
<feature type="compositionally biased region" description="Low complexity" evidence="1">
    <location>
        <begin position="470"/>
        <end position="498"/>
    </location>
</feature>
<dbReference type="InterPro" id="IPR003724">
    <property type="entry name" value="CblAdoTrfase_CobA"/>
</dbReference>
<accession>A0ABQ9XPW8</accession>
<feature type="compositionally biased region" description="Low complexity" evidence="1">
    <location>
        <begin position="409"/>
        <end position="426"/>
    </location>
</feature>
<name>A0ABQ9XPW8_9EUKA</name>
<protein>
    <submittedName>
        <fullName evidence="2">Cob(I)alamin adenosyltransferase</fullName>
        <ecNumber evidence="2">2.5.1.17</ecNumber>
    </submittedName>
</protein>
<feature type="compositionally biased region" description="Basic and acidic residues" evidence="1">
    <location>
        <begin position="332"/>
        <end position="343"/>
    </location>
</feature>
<feature type="compositionally biased region" description="Basic and acidic residues" evidence="1">
    <location>
        <begin position="68"/>
        <end position="88"/>
    </location>
</feature>
<feature type="compositionally biased region" description="Polar residues" evidence="1">
    <location>
        <begin position="512"/>
        <end position="530"/>
    </location>
</feature>
<feature type="compositionally biased region" description="Basic residues" evidence="1">
    <location>
        <begin position="429"/>
        <end position="447"/>
    </location>
</feature>
<feature type="compositionally biased region" description="Basic and acidic residues" evidence="1">
    <location>
        <begin position="37"/>
        <end position="50"/>
    </location>
</feature>
<feature type="compositionally biased region" description="Basic and acidic residues" evidence="1">
    <location>
        <begin position="644"/>
        <end position="667"/>
    </location>
</feature>
<feature type="compositionally biased region" description="Polar residues" evidence="1">
    <location>
        <begin position="190"/>
        <end position="201"/>
    </location>
</feature>
<dbReference type="EMBL" id="JARBJD010000087">
    <property type="protein sequence ID" value="KAK2953779.1"/>
    <property type="molecule type" value="Genomic_DNA"/>
</dbReference>
<feature type="compositionally biased region" description="Acidic residues" evidence="1">
    <location>
        <begin position="774"/>
        <end position="786"/>
    </location>
</feature>
<evidence type="ECO:0000313" key="2">
    <source>
        <dbReference type="EMBL" id="KAK2953779.1"/>
    </source>
</evidence>
<feature type="compositionally biased region" description="Acidic residues" evidence="1">
    <location>
        <begin position="169"/>
        <end position="178"/>
    </location>
</feature>
<comment type="caution">
    <text evidence="2">The sequence shown here is derived from an EMBL/GenBank/DDBJ whole genome shotgun (WGS) entry which is preliminary data.</text>
</comment>
<feature type="region of interest" description="Disordered" evidence="1">
    <location>
        <begin position="1"/>
        <end position="145"/>
    </location>
</feature>
<dbReference type="Proteomes" id="UP001281761">
    <property type="component" value="Unassembled WGS sequence"/>
</dbReference>
<feature type="compositionally biased region" description="Low complexity" evidence="1">
    <location>
        <begin position="682"/>
        <end position="698"/>
    </location>
</feature>
<feature type="compositionally biased region" description="Low complexity" evidence="1">
    <location>
        <begin position="253"/>
        <end position="266"/>
    </location>
</feature>
<dbReference type="PANTHER" id="PTHR46638:SF1">
    <property type="entry name" value="CORRINOID ADENOSYLTRANSFERASE"/>
    <property type="match status" value="1"/>
</dbReference>
<feature type="compositionally biased region" description="Basic and acidic residues" evidence="1">
    <location>
        <begin position="95"/>
        <end position="117"/>
    </location>
</feature>
<organism evidence="2 3">
    <name type="scientific">Blattamonas nauphoetae</name>
    <dbReference type="NCBI Taxonomy" id="2049346"/>
    <lineage>
        <taxon>Eukaryota</taxon>
        <taxon>Metamonada</taxon>
        <taxon>Preaxostyla</taxon>
        <taxon>Oxymonadida</taxon>
        <taxon>Blattamonas</taxon>
    </lineage>
</organism>
<keyword evidence="2" id="KW-0808">Transferase</keyword>
<gene>
    <name evidence="2" type="ORF">BLNAU_11336</name>
</gene>
<dbReference type="Gene3D" id="3.40.50.300">
    <property type="entry name" value="P-loop containing nucleotide triphosphate hydrolases"/>
    <property type="match status" value="1"/>
</dbReference>
<reference evidence="2 3" key="1">
    <citation type="journal article" date="2022" name="bioRxiv">
        <title>Genomics of Preaxostyla Flagellates Illuminates Evolutionary Transitions and the Path Towards Mitochondrial Loss.</title>
        <authorList>
            <person name="Novak L.V.F."/>
            <person name="Treitli S.C."/>
            <person name="Pyrih J."/>
            <person name="Halakuc P."/>
            <person name="Pipaliya S.V."/>
            <person name="Vacek V."/>
            <person name="Brzon O."/>
            <person name="Soukal P."/>
            <person name="Eme L."/>
            <person name="Dacks J.B."/>
            <person name="Karnkowska A."/>
            <person name="Elias M."/>
            <person name="Hampl V."/>
        </authorList>
    </citation>
    <scope>NUCLEOTIDE SEQUENCE [LARGE SCALE GENOMIC DNA]</scope>
    <source>
        <strain evidence="2">NAU3</strain>
        <tissue evidence="2">Gut</tissue>
    </source>
</reference>
<evidence type="ECO:0000256" key="1">
    <source>
        <dbReference type="SAM" id="MobiDB-lite"/>
    </source>
</evidence>
<feature type="region of interest" description="Disordered" evidence="1">
    <location>
        <begin position="387"/>
        <end position="792"/>
    </location>
</feature>
<dbReference type="EC" id="2.5.1.17" evidence="2"/>
<feature type="compositionally biased region" description="Polar residues" evidence="1">
    <location>
        <begin position="124"/>
        <end position="137"/>
    </location>
</feature>
<dbReference type="InterPro" id="IPR027417">
    <property type="entry name" value="P-loop_NTPase"/>
</dbReference>
<dbReference type="SUPFAM" id="SSF52540">
    <property type="entry name" value="P-loop containing nucleoside triphosphate hydrolases"/>
    <property type="match status" value="1"/>
</dbReference>
<feature type="compositionally biased region" description="Polar residues" evidence="1">
    <location>
        <begin position="349"/>
        <end position="358"/>
    </location>
</feature>
<feature type="compositionally biased region" description="Polar residues" evidence="1">
    <location>
        <begin position="585"/>
        <end position="595"/>
    </location>
</feature>
<evidence type="ECO:0000313" key="3">
    <source>
        <dbReference type="Proteomes" id="UP001281761"/>
    </source>
</evidence>
<feature type="region of interest" description="Disordered" evidence="1">
    <location>
        <begin position="160"/>
        <end position="359"/>
    </location>
</feature>
<feature type="compositionally biased region" description="Low complexity" evidence="1">
    <location>
        <begin position="764"/>
        <end position="773"/>
    </location>
</feature>
<feature type="compositionally biased region" description="Polar residues" evidence="1">
    <location>
        <begin position="287"/>
        <end position="296"/>
    </location>
</feature>
<proteinExistence type="predicted"/>